<sequence>MLGRPDAGVAQAFGREGVVDRAGEPAGVRGRQQEHVQVHHGRSLSETIPITAAATPGRVPRECYACHVTAAELRGTRSIPPTMGRRDE</sequence>
<reference evidence="2" key="1">
    <citation type="submission" date="2021-01" db="EMBL/GenBank/DDBJ databases">
        <title>Whole genome shotgun sequence of Virgisporangium aliadipatigenens NBRC 105644.</title>
        <authorList>
            <person name="Komaki H."/>
            <person name="Tamura T."/>
        </authorList>
    </citation>
    <scope>NUCLEOTIDE SEQUENCE</scope>
    <source>
        <strain evidence="2">NBRC 105644</strain>
    </source>
</reference>
<keyword evidence="3" id="KW-1185">Reference proteome</keyword>
<evidence type="ECO:0000256" key="1">
    <source>
        <dbReference type="SAM" id="MobiDB-lite"/>
    </source>
</evidence>
<gene>
    <name evidence="2" type="ORF">Val02_56450</name>
</gene>
<feature type="region of interest" description="Disordered" evidence="1">
    <location>
        <begin position="1"/>
        <end position="44"/>
    </location>
</feature>
<protein>
    <submittedName>
        <fullName evidence="2">Uncharacterized protein</fullName>
    </submittedName>
</protein>
<organism evidence="2 3">
    <name type="scientific">Virgisporangium aliadipatigenens</name>
    <dbReference type="NCBI Taxonomy" id="741659"/>
    <lineage>
        <taxon>Bacteria</taxon>
        <taxon>Bacillati</taxon>
        <taxon>Actinomycetota</taxon>
        <taxon>Actinomycetes</taxon>
        <taxon>Micromonosporales</taxon>
        <taxon>Micromonosporaceae</taxon>
        <taxon>Virgisporangium</taxon>
    </lineage>
</organism>
<evidence type="ECO:0000313" key="3">
    <source>
        <dbReference type="Proteomes" id="UP000619260"/>
    </source>
</evidence>
<dbReference type="Proteomes" id="UP000619260">
    <property type="component" value="Unassembled WGS sequence"/>
</dbReference>
<name>A0A8J4DSJ1_9ACTN</name>
<dbReference type="EMBL" id="BOPF01000022">
    <property type="protein sequence ID" value="GIJ48759.1"/>
    <property type="molecule type" value="Genomic_DNA"/>
</dbReference>
<proteinExistence type="predicted"/>
<evidence type="ECO:0000313" key="2">
    <source>
        <dbReference type="EMBL" id="GIJ48759.1"/>
    </source>
</evidence>
<comment type="caution">
    <text evidence="2">The sequence shown here is derived from an EMBL/GenBank/DDBJ whole genome shotgun (WGS) entry which is preliminary data.</text>
</comment>
<dbReference type="AlphaFoldDB" id="A0A8J4DSJ1"/>
<accession>A0A8J4DSJ1</accession>